<proteinExistence type="predicted"/>
<sequence length="183" mass="19433">MGDPTASSDPVRATGPPAVPEGTPDGPIVLVLDPSGAAKHGELPATWRDFAREWRILWSRVPADPGLTRPEDYLTAHDRAVTLVASGSSAGDALELAEKHPTAVRAVLLVDPGTDRYVAPERGDAETVRWEEATASRRKALEEEGVTVETVALSTGGERDRVPAPIPLGHPDVAEAVRKAIEE</sequence>
<evidence type="ECO:0000313" key="3">
    <source>
        <dbReference type="Proteomes" id="UP001597417"/>
    </source>
</evidence>
<keyword evidence="3" id="KW-1185">Reference proteome</keyword>
<feature type="region of interest" description="Disordered" evidence="1">
    <location>
        <begin position="1"/>
        <end position="26"/>
    </location>
</feature>
<accession>A0ABW5G646</accession>
<gene>
    <name evidence="2" type="ORF">ACFSXZ_39200</name>
</gene>
<evidence type="ECO:0000256" key="1">
    <source>
        <dbReference type="SAM" id="MobiDB-lite"/>
    </source>
</evidence>
<evidence type="ECO:0008006" key="4">
    <source>
        <dbReference type="Google" id="ProtNLM"/>
    </source>
</evidence>
<evidence type="ECO:0000313" key="2">
    <source>
        <dbReference type="EMBL" id="MFD2422367.1"/>
    </source>
</evidence>
<comment type="caution">
    <text evidence="2">The sequence shown here is derived from an EMBL/GenBank/DDBJ whole genome shotgun (WGS) entry which is preliminary data.</text>
</comment>
<organism evidence="2 3">
    <name type="scientific">Amycolatopsis pigmentata</name>
    <dbReference type="NCBI Taxonomy" id="450801"/>
    <lineage>
        <taxon>Bacteria</taxon>
        <taxon>Bacillati</taxon>
        <taxon>Actinomycetota</taxon>
        <taxon>Actinomycetes</taxon>
        <taxon>Pseudonocardiales</taxon>
        <taxon>Pseudonocardiaceae</taxon>
        <taxon>Amycolatopsis</taxon>
    </lineage>
</organism>
<protein>
    <recommendedName>
        <fullName evidence="4">Alpha/beta hydrolase</fullName>
    </recommendedName>
</protein>
<name>A0ABW5G646_9PSEU</name>
<dbReference type="RefSeq" id="WP_378271416.1">
    <property type="nucleotide sequence ID" value="NZ_JBHUKR010000027.1"/>
</dbReference>
<dbReference type="Proteomes" id="UP001597417">
    <property type="component" value="Unassembled WGS sequence"/>
</dbReference>
<dbReference type="EMBL" id="JBHUKR010000027">
    <property type="protein sequence ID" value="MFD2422367.1"/>
    <property type="molecule type" value="Genomic_DNA"/>
</dbReference>
<reference evidence="3" key="1">
    <citation type="journal article" date="2019" name="Int. J. Syst. Evol. Microbiol.">
        <title>The Global Catalogue of Microorganisms (GCM) 10K type strain sequencing project: providing services to taxonomists for standard genome sequencing and annotation.</title>
        <authorList>
            <consortium name="The Broad Institute Genomics Platform"/>
            <consortium name="The Broad Institute Genome Sequencing Center for Infectious Disease"/>
            <person name="Wu L."/>
            <person name="Ma J."/>
        </authorList>
    </citation>
    <scope>NUCLEOTIDE SEQUENCE [LARGE SCALE GENOMIC DNA]</scope>
    <source>
        <strain evidence="3">CGMCC 4.7645</strain>
    </source>
</reference>